<feature type="domain" description="DUF222" evidence="2">
    <location>
        <begin position="47"/>
        <end position="240"/>
    </location>
</feature>
<accession>A0A931CL34</accession>
<feature type="compositionally biased region" description="Low complexity" evidence="1">
    <location>
        <begin position="574"/>
        <end position="589"/>
    </location>
</feature>
<dbReference type="AlphaFoldDB" id="A0A931CL34"/>
<name>A0A931CL34_9MICC</name>
<dbReference type="EMBL" id="JADNYM010000004">
    <property type="protein sequence ID" value="MBG0738450.1"/>
    <property type="molecule type" value="Genomic_DNA"/>
</dbReference>
<dbReference type="InterPro" id="IPR003615">
    <property type="entry name" value="HNH_nuc"/>
</dbReference>
<feature type="compositionally biased region" description="Low complexity" evidence="1">
    <location>
        <begin position="280"/>
        <end position="290"/>
    </location>
</feature>
<sequence>DPVFAAGVVAAGEWLAEQEAVYDASVAALRQWGRLEARVAAGKVREVERLCAASDRISAGLGLDSWQRQEAVASTTAELAAALCLPEATANALLSESVALVHDRPRTLAALTAGDLSYRHAEVILDEVGSLTAVAEPGIPAGVAEEFESRLLAVAPGLTVPKFRARARKWREREHPETMVSRHKAAVTKRRLQLTADRDGMSYLSGYMPAPTAQGIWNRATKAARAAQGPDEPRTLTQLRLDIAADWLLNNTTPHTIAQNNNSQNSKGNSNGNGNGNGADGANDGANDGSGEARAVGSAGDVYVDDVDYHGEFGEPGGVGELEDLGELDEVDVPGEIDEGVGSVGGCPFPRAQVLVTVPVFALLGLTDEPAELEGYGPIPPDMARQLVAECPEMIRLLIHPHTGEPLAIGRERYRVTGRMRAWLRARDQTCTFTGCNTVTADTQLDHITGWEHGSGTSDKELTDECKKHHLIKHLKDGKDRHGKRTGAFATRDGTSPDGETSVGDRPGPRLRGWTPSMTGTGQTAWTSPAGTYYPPPPPDHHPPQLPPQLPPLLPTRLPAMRPAMRPARLTDPGATTTAKTAKVTTGKARTGKARTAGTILRRTTPPPDPCQDATYRALYLIDSQIPHDPEGSTPAG</sequence>
<feature type="region of interest" description="Disordered" evidence="1">
    <location>
        <begin position="475"/>
        <end position="545"/>
    </location>
</feature>
<feature type="compositionally biased region" description="Pro residues" evidence="1">
    <location>
        <begin position="534"/>
        <end position="545"/>
    </location>
</feature>
<dbReference type="Proteomes" id="UP000655366">
    <property type="component" value="Unassembled WGS sequence"/>
</dbReference>
<comment type="caution">
    <text evidence="3">The sequence shown here is derived from an EMBL/GenBank/DDBJ whole genome shotgun (WGS) entry which is preliminary data.</text>
</comment>
<gene>
    <name evidence="3" type="ORF">IV500_03280</name>
</gene>
<dbReference type="Pfam" id="PF02720">
    <property type="entry name" value="DUF222"/>
    <property type="match status" value="1"/>
</dbReference>
<feature type="non-terminal residue" evidence="3">
    <location>
        <position position="1"/>
    </location>
</feature>
<dbReference type="CDD" id="cd00085">
    <property type="entry name" value="HNHc"/>
    <property type="match status" value="1"/>
</dbReference>
<feature type="compositionally biased region" description="Low complexity" evidence="1">
    <location>
        <begin position="258"/>
        <end position="270"/>
    </location>
</feature>
<evidence type="ECO:0000256" key="1">
    <source>
        <dbReference type="SAM" id="MobiDB-lite"/>
    </source>
</evidence>
<protein>
    <submittedName>
        <fullName evidence="3">DUF222 domain-containing protein</fullName>
    </submittedName>
</protein>
<keyword evidence="4" id="KW-1185">Reference proteome</keyword>
<proteinExistence type="predicted"/>
<feature type="region of interest" description="Disordered" evidence="1">
    <location>
        <begin position="254"/>
        <end position="295"/>
    </location>
</feature>
<organism evidence="3 4">
    <name type="scientific">Arthrobacter terrae</name>
    <dbReference type="NCBI Taxonomy" id="2935737"/>
    <lineage>
        <taxon>Bacteria</taxon>
        <taxon>Bacillati</taxon>
        <taxon>Actinomycetota</taxon>
        <taxon>Actinomycetes</taxon>
        <taxon>Micrococcales</taxon>
        <taxon>Micrococcaceae</taxon>
        <taxon>Arthrobacter</taxon>
    </lineage>
</organism>
<evidence type="ECO:0000313" key="3">
    <source>
        <dbReference type="EMBL" id="MBG0738450.1"/>
    </source>
</evidence>
<evidence type="ECO:0000259" key="2">
    <source>
        <dbReference type="Pfam" id="PF02720"/>
    </source>
</evidence>
<feature type="region of interest" description="Disordered" evidence="1">
    <location>
        <begin position="567"/>
        <end position="594"/>
    </location>
</feature>
<reference evidence="3 4" key="1">
    <citation type="submission" date="2020-11" db="EMBL/GenBank/DDBJ databases">
        <title>Arthrobacter antarcticus sp. nov., isolated from Antarctic Soil.</title>
        <authorList>
            <person name="Li J."/>
        </authorList>
    </citation>
    <scope>NUCLEOTIDE SEQUENCE [LARGE SCALE GENOMIC DNA]</scope>
    <source>
        <strain evidence="3 4">Z1-20</strain>
    </source>
</reference>
<dbReference type="RefSeq" id="WP_196395408.1">
    <property type="nucleotide sequence ID" value="NZ_JADNYM010000004.1"/>
</dbReference>
<dbReference type="InterPro" id="IPR003870">
    <property type="entry name" value="DUF222"/>
</dbReference>
<feature type="compositionally biased region" description="Polar residues" evidence="1">
    <location>
        <begin position="516"/>
        <end position="527"/>
    </location>
</feature>
<evidence type="ECO:0000313" key="4">
    <source>
        <dbReference type="Proteomes" id="UP000655366"/>
    </source>
</evidence>